<accession>A0ABX6IHM2</accession>
<organism evidence="2 3">
    <name type="scientific">Gordonia pseudamarae</name>
    <dbReference type="NCBI Taxonomy" id="2831662"/>
    <lineage>
        <taxon>Bacteria</taxon>
        <taxon>Bacillati</taxon>
        <taxon>Actinomycetota</taxon>
        <taxon>Actinomycetes</taxon>
        <taxon>Mycobacteriales</taxon>
        <taxon>Gordoniaceae</taxon>
        <taxon>Gordonia</taxon>
    </lineage>
</organism>
<dbReference type="Pfam" id="PF22513">
    <property type="entry name" value="FitA-like_RHH"/>
    <property type="match status" value="1"/>
</dbReference>
<feature type="domain" description="Antitoxin FitA-like ribbon-helix-helix" evidence="1">
    <location>
        <begin position="5"/>
        <end position="40"/>
    </location>
</feature>
<evidence type="ECO:0000313" key="3">
    <source>
        <dbReference type="Proteomes" id="UP001059836"/>
    </source>
</evidence>
<dbReference type="InterPro" id="IPR010985">
    <property type="entry name" value="Ribbon_hlx_hlx"/>
</dbReference>
<dbReference type="Gene3D" id="1.10.1220.10">
    <property type="entry name" value="Met repressor-like"/>
    <property type="match status" value="1"/>
</dbReference>
<evidence type="ECO:0000259" key="1">
    <source>
        <dbReference type="Pfam" id="PF22513"/>
    </source>
</evidence>
<dbReference type="Proteomes" id="UP001059836">
    <property type="component" value="Chromosome"/>
</dbReference>
<gene>
    <name evidence="2" type="ORF">GII31_11185</name>
</gene>
<protein>
    <submittedName>
        <fullName evidence="2">Plasmid stabilization protein</fullName>
    </submittedName>
</protein>
<keyword evidence="3" id="KW-1185">Reference proteome</keyword>
<evidence type="ECO:0000313" key="2">
    <source>
        <dbReference type="EMBL" id="QHN35370.1"/>
    </source>
</evidence>
<name>A0ABX6IHM2_9ACTN</name>
<dbReference type="EMBL" id="CP045809">
    <property type="protein sequence ID" value="QHN35370.1"/>
    <property type="molecule type" value="Genomic_DNA"/>
</dbReference>
<dbReference type="InterPro" id="IPR013321">
    <property type="entry name" value="Arc_rbn_hlx_hlx"/>
</dbReference>
<reference evidence="2" key="1">
    <citation type="journal article" date="2021" name="Nat. Microbiol.">
        <title>Cocultivation of an ultrasmall environmental parasitic bacterium with lytic ability against bacteria associated with wastewater foams.</title>
        <authorList>
            <person name="Batinovic S."/>
            <person name="Rose J.J.A."/>
            <person name="Ratcliffe J."/>
            <person name="Seviour R.J."/>
            <person name="Petrovski S."/>
        </authorList>
    </citation>
    <scope>NUCLEOTIDE SEQUENCE</scope>
    <source>
        <strain evidence="2">CON9</strain>
    </source>
</reference>
<proteinExistence type="predicted"/>
<dbReference type="InterPro" id="IPR053853">
    <property type="entry name" value="FitA-like_RHH"/>
</dbReference>
<dbReference type="SUPFAM" id="SSF47598">
    <property type="entry name" value="Ribbon-helix-helix"/>
    <property type="match status" value="1"/>
</dbReference>
<sequence>MPATHIRNGPEEVVAAIKRRAARHGHSVQQELRDVLKQVAEEPVTGARPRRLALRTVATGCSEPFGRADFYDDDER</sequence>